<dbReference type="Pfam" id="PF15160">
    <property type="entry name" value="SASRP1"/>
    <property type="match status" value="1"/>
</dbReference>
<dbReference type="RefSeq" id="XP_023687399.1">
    <property type="nucleotide sequence ID" value="XM_023831631.1"/>
</dbReference>
<dbReference type="Ensembl" id="ENSPKIT00000017046.1">
    <property type="protein sequence ID" value="ENSPKIP00000036106.1"/>
    <property type="gene ID" value="ENSPKIG00000014796.1"/>
</dbReference>
<reference evidence="2" key="1">
    <citation type="submission" date="2025-08" db="UniProtKB">
        <authorList>
            <consortium name="Ensembl"/>
        </authorList>
    </citation>
    <scope>IDENTIFICATION</scope>
</reference>
<keyword evidence="3" id="KW-1185">Reference proteome</keyword>
<dbReference type="InterPro" id="IPR029165">
    <property type="entry name" value="SASRP1"/>
</dbReference>
<proteinExistence type="predicted"/>
<dbReference type="STRING" id="1676925.ENSPKIP00000036106"/>
<evidence type="ECO:0000313" key="2">
    <source>
        <dbReference type="Ensembl" id="ENSPKIP00000036106.1"/>
    </source>
</evidence>
<dbReference type="Proteomes" id="UP000261540">
    <property type="component" value="Unplaced"/>
</dbReference>
<evidence type="ECO:0000313" key="3">
    <source>
        <dbReference type="Proteomes" id="UP000261540"/>
    </source>
</evidence>
<sequence length="234" mass="26915">MLQDRNTIWGSDEPSRGYRRRHFTETRGREAVYKPHIRHMQPNYTECDLDWKSRLRRLPQPRYGDAPFPHIKAIKFPEEIRLLRSFPNANMVSGSEWTFYPNLGHAAAFHVGKRCLFDGTQHRRSMRSSSHTSLESVLGQKKRVRSSRHPDEAAKPYLNPEYTTDFHKYGTTLPAIGFGSSATLKADTFVALSPPLAPACMCYGEKEKIKQREAHILEVKQLSEWNPAASVFDL</sequence>
<dbReference type="GeneTree" id="ENSGT00940000171827"/>
<feature type="compositionally biased region" description="Low complexity" evidence="1">
    <location>
        <begin position="127"/>
        <end position="136"/>
    </location>
</feature>
<accession>A0A3B3T196</accession>
<dbReference type="GeneID" id="111854044"/>
<evidence type="ECO:0000256" key="1">
    <source>
        <dbReference type="SAM" id="MobiDB-lite"/>
    </source>
</evidence>
<dbReference type="AlphaFoldDB" id="A0A3B3T196"/>
<name>A0A3B3T196_9TELE</name>
<feature type="region of interest" description="Disordered" evidence="1">
    <location>
        <begin position="122"/>
        <end position="157"/>
    </location>
</feature>
<reference evidence="2" key="2">
    <citation type="submission" date="2025-09" db="UniProtKB">
        <authorList>
            <consortium name="Ensembl"/>
        </authorList>
    </citation>
    <scope>IDENTIFICATION</scope>
</reference>
<protein>
    <submittedName>
        <fullName evidence="2">Spermatogenesis associated serine rich 1</fullName>
    </submittedName>
</protein>
<organism evidence="2 3">
    <name type="scientific">Paramormyrops kingsleyae</name>
    <dbReference type="NCBI Taxonomy" id="1676925"/>
    <lineage>
        <taxon>Eukaryota</taxon>
        <taxon>Metazoa</taxon>
        <taxon>Chordata</taxon>
        <taxon>Craniata</taxon>
        <taxon>Vertebrata</taxon>
        <taxon>Euteleostomi</taxon>
        <taxon>Actinopterygii</taxon>
        <taxon>Neopterygii</taxon>
        <taxon>Teleostei</taxon>
        <taxon>Osteoglossocephala</taxon>
        <taxon>Osteoglossomorpha</taxon>
        <taxon>Osteoglossiformes</taxon>
        <taxon>Mormyridae</taxon>
        <taxon>Paramormyrops</taxon>
    </lineage>
</organism>
<dbReference type="PANTHER" id="PTHR35845:SF1">
    <property type="entry name" value="SPERMATOGENESIS-ASSOCIATED SERINE-RICH PROTEIN 1"/>
    <property type="match status" value="1"/>
</dbReference>
<dbReference type="PANTHER" id="PTHR35845">
    <property type="entry name" value="SPERMATOGENESIS-ASSOCIATED SERINE-RICH PROTEIN 1"/>
    <property type="match status" value="1"/>
</dbReference>